<sequence>MGAVDSPYRSTRAKATVRPRGSGLAFWPFGVRAAVLLVPVLLVVLAVAWGAARTALGLGSAPAGWVLLGIVLLSLLPVLLVLLSRAVSGGGGLDPAAVKGALTEAAAARYGLLVPCNVVPERGESPAGAVTSLRGLRGAEVVVVDLEDGHAWWEHRLLLLCAAAARLGRPAVVVFTAQQEGRPGRFAGWATPADLLQRLQDSDPDLRKAYLEACGQAAGVRLAEASGAAPAARLMKELGLEGMRRLTHPPPREALHPFLEEQLLARRVDRFDTSPEEIDLPRLLALFTPVLHTRALERSDEDAAWLCAALLDEGDYIAFTDSGRYAGLLPGAAVARGVLLAVVRPEA</sequence>
<dbReference type="EMBL" id="JZWV01001588">
    <property type="protein sequence ID" value="KJY18725.1"/>
    <property type="molecule type" value="Genomic_DNA"/>
</dbReference>
<name>A0A0F4I9J3_9ACTN</name>
<keyword evidence="1" id="KW-0472">Membrane</keyword>
<protein>
    <submittedName>
        <fullName evidence="2">Uncharacterized protein</fullName>
    </submittedName>
</protein>
<keyword evidence="3" id="KW-1185">Reference proteome</keyword>
<accession>A0A0F4I9J3</accession>
<comment type="caution">
    <text evidence="2">The sequence shown here is derived from an EMBL/GenBank/DDBJ whole genome shotgun (WGS) entry which is preliminary data.</text>
</comment>
<dbReference type="PATRIC" id="fig|68223.7.peg.5980"/>
<evidence type="ECO:0000313" key="2">
    <source>
        <dbReference type="EMBL" id="KJY18725.1"/>
    </source>
</evidence>
<reference evidence="2 3" key="1">
    <citation type="submission" date="2015-02" db="EMBL/GenBank/DDBJ databases">
        <authorList>
            <person name="Ju K.-S."/>
            <person name="Doroghazi J.R."/>
            <person name="Metcalf W."/>
        </authorList>
    </citation>
    <scope>NUCLEOTIDE SEQUENCE [LARGE SCALE GENOMIC DNA]</scope>
    <source>
        <strain evidence="2 3">NRRL ISP-5550</strain>
    </source>
</reference>
<keyword evidence="1" id="KW-0812">Transmembrane</keyword>
<evidence type="ECO:0000256" key="1">
    <source>
        <dbReference type="SAM" id="Phobius"/>
    </source>
</evidence>
<proteinExistence type="predicted"/>
<keyword evidence="1" id="KW-1133">Transmembrane helix</keyword>
<organism evidence="2 3">
    <name type="scientific">Streptomyces katrae</name>
    <dbReference type="NCBI Taxonomy" id="68223"/>
    <lineage>
        <taxon>Bacteria</taxon>
        <taxon>Bacillati</taxon>
        <taxon>Actinomycetota</taxon>
        <taxon>Actinomycetes</taxon>
        <taxon>Kitasatosporales</taxon>
        <taxon>Streptomycetaceae</taxon>
        <taxon>Streptomyces</taxon>
    </lineage>
</organism>
<feature type="transmembrane region" description="Helical" evidence="1">
    <location>
        <begin position="24"/>
        <end position="51"/>
    </location>
</feature>
<feature type="transmembrane region" description="Helical" evidence="1">
    <location>
        <begin position="63"/>
        <end position="83"/>
    </location>
</feature>
<dbReference type="AlphaFoldDB" id="A0A0F4I9J3"/>
<gene>
    <name evidence="2" type="ORF">VR44_39455</name>
</gene>
<dbReference type="Proteomes" id="UP000033551">
    <property type="component" value="Unassembled WGS sequence"/>
</dbReference>
<evidence type="ECO:0000313" key="3">
    <source>
        <dbReference type="Proteomes" id="UP000033551"/>
    </source>
</evidence>